<evidence type="ECO:0000259" key="3">
    <source>
        <dbReference type="Pfam" id="PF26086"/>
    </source>
</evidence>
<protein>
    <recommendedName>
        <fullName evidence="3">Niban 1/2/3 domain-containing protein</fullName>
    </recommendedName>
</protein>
<name>A0AAD8YUL7_9TELE</name>
<comment type="similarity">
    <text evidence="1">Belongs to the Niban family.</text>
</comment>
<dbReference type="PANTHER" id="PTHR14392">
    <property type="entry name" value="NIBAN FAMILY MEMBER"/>
    <property type="match status" value="1"/>
</dbReference>
<evidence type="ECO:0000256" key="1">
    <source>
        <dbReference type="ARBA" id="ARBA00010251"/>
    </source>
</evidence>
<feature type="non-terminal residue" evidence="4">
    <location>
        <position position="1020"/>
    </location>
</feature>
<dbReference type="InterPro" id="IPR026088">
    <property type="entry name" value="Niban-like"/>
</dbReference>
<feature type="region of interest" description="Disordered" evidence="2">
    <location>
        <begin position="557"/>
        <end position="599"/>
    </location>
</feature>
<evidence type="ECO:0000256" key="2">
    <source>
        <dbReference type="SAM" id="MobiDB-lite"/>
    </source>
</evidence>
<feature type="region of interest" description="Disordered" evidence="2">
    <location>
        <begin position="701"/>
        <end position="770"/>
    </location>
</feature>
<feature type="compositionally biased region" description="Low complexity" evidence="2">
    <location>
        <begin position="560"/>
        <end position="581"/>
    </location>
</feature>
<dbReference type="InterPro" id="IPR059060">
    <property type="entry name" value="Niban_1/2/3_dom"/>
</dbReference>
<feature type="domain" description="Niban 1/2/3" evidence="3">
    <location>
        <begin position="316"/>
        <end position="480"/>
    </location>
</feature>
<dbReference type="EMBL" id="JAROKS010000025">
    <property type="protein sequence ID" value="KAK1786308.1"/>
    <property type="molecule type" value="Genomic_DNA"/>
</dbReference>
<keyword evidence="5" id="KW-1185">Reference proteome</keyword>
<feature type="region of interest" description="Disordered" evidence="2">
    <location>
        <begin position="614"/>
        <end position="650"/>
    </location>
</feature>
<reference evidence="4" key="1">
    <citation type="submission" date="2023-03" db="EMBL/GenBank/DDBJ databases">
        <title>Electrophorus voltai genome.</title>
        <authorList>
            <person name="Bian C."/>
        </authorList>
    </citation>
    <scope>NUCLEOTIDE SEQUENCE</scope>
    <source>
        <strain evidence="4">CB-2022</strain>
        <tissue evidence="4">Muscle</tissue>
    </source>
</reference>
<dbReference type="Pfam" id="PF26089">
    <property type="entry name" value="PH_Niban2"/>
    <property type="match status" value="1"/>
</dbReference>
<dbReference type="PANTHER" id="PTHR14392:SF3">
    <property type="entry name" value="PROTEIN NIBAN 1"/>
    <property type="match status" value="1"/>
</dbReference>
<comment type="caution">
    <text evidence="4">The sequence shown here is derived from an EMBL/GenBank/DDBJ whole genome shotgun (WGS) entry which is preliminary data.</text>
</comment>
<feature type="non-terminal residue" evidence="4">
    <location>
        <position position="1"/>
    </location>
</feature>
<dbReference type="Pfam" id="PF26086">
    <property type="entry name" value="Niban2"/>
    <property type="match status" value="1"/>
</dbReference>
<evidence type="ECO:0000313" key="5">
    <source>
        <dbReference type="Proteomes" id="UP001239994"/>
    </source>
</evidence>
<sequence length="1020" mass="111225">RTEAELKNFSPHYRSQYSVAFFSQVQDEVEQQQTGQTQLLKQKETGQALDVVYKDSVLHYDDSRKWKERFVVVRADYSLELHDNQESFTKGAPARYVLLPTGGTVLTSEDKYSALVDKAFPDLNSSKEEAPSPMVTVPGPFPVYLRLPYRRDSYFSFQQEEKQTRFVSVLSDCIRHQNGDYLKKTTCEVQAFLNAIVFYRQEKGHYESWEMLVGRDVQVLANLVMEELLPSLQTELLPRLRGRKAERKRVWFATVEATYELVQEQLRVGLLALKEECSMAVKQKEGLIRSDMDQITSSCTFLKTKLQGLVSEPAMKFCSESIVPYLASILEELMGPVSSGFESVRQRLDAELTRVCRDFPPEGTPEELSKALAEVGHSQLEDCYQHVTVLKEQLQELRNRFKFSNSTLLVHSTQSHMQQLMENAVYTFEMLLQSAIKDKTDKLASVMEKAKIRVLKQYDYDSSTVRKKIFQDALVDITLPAIRRNLAPSCKTELQNYDQYIFADYTNFIQVENVYEDILLKILNDEVSKVVKEAASLKKNNLFVDSTELQCISQCSLNDSRTPPRSAPSSPASVLVSAAVTQRAEQNSPSPLVGNSCLESQPTQDGLVVLAEERQEFTTESSQPTDAESTTPTDPLAMSQSGPAAPEVSSIKPEMTALKPDASVMDFPQPGCQALVDKPEVASSTNEATSPTHKATITAVGEVSSEAGSQSEATSPTHEAAVTAVGEVSSEAGSQSEATSPTHEAAVTAVGEVSSEAGSQSEATSPTHEAAVTAVGEVSSEAGTQSEAAASVVVSLQASPEITITEDPETPTEHRHATDRAIYLIPPAGVEVGSPVPLTEECDSEGKTEAQHISTPEDAITNAPSPSCSEFCKPETVSGSSPPEEACIGTALPNTTNAAEPLDSQMKDDIATPVQAAACSSAVPTDDSAASEALIQSVENTGTEKSIAVEFTPGLPILTDLPVGGSAPPETVPIESEGTLYCSGSPDQDTYTGDPEAEELMDSVKSIRDLVVEIIEVEDM</sequence>
<feature type="compositionally biased region" description="Polar residues" evidence="2">
    <location>
        <begin position="706"/>
        <end position="717"/>
    </location>
</feature>
<evidence type="ECO:0000313" key="4">
    <source>
        <dbReference type="EMBL" id="KAK1786308.1"/>
    </source>
</evidence>
<accession>A0AAD8YUL7</accession>
<organism evidence="4 5">
    <name type="scientific">Electrophorus voltai</name>
    <dbReference type="NCBI Taxonomy" id="2609070"/>
    <lineage>
        <taxon>Eukaryota</taxon>
        <taxon>Metazoa</taxon>
        <taxon>Chordata</taxon>
        <taxon>Craniata</taxon>
        <taxon>Vertebrata</taxon>
        <taxon>Euteleostomi</taxon>
        <taxon>Actinopterygii</taxon>
        <taxon>Neopterygii</taxon>
        <taxon>Teleostei</taxon>
        <taxon>Ostariophysi</taxon>
        <taxon>Gymnotiformes</taxon>
        <taxon>Gymnotoidei</taxon>
        <taxon>Gymnotidae</taxon>
        <taxon>Electrophorus</taxon>
    </lineage>
</organism>
<dbReference type="AlphaFoldDB" id="A0AAD8YUL7"/>
<gene>
    <name evidence="4" type="ORF">P4O66_018002</name>
</gene>
<proteinExistence type="inferred from homology"/>
<feature type="compositionally biased region" description="Polar residues" evidence="2">
    <location>
        <begin position="756"/>
        <end position="767"/>
    </location>
</feature>
<feature type="compositionally biased region" description="Polar residues" evidence="2">
    <location>
        <begin position="618"/>
        <end position="642"/>
    </location>
</feature>
<dbReference type="Proteomes" id="UP001239994">
    <property type="component" value="Unassembled WGS sequence"/>
</dbReference>
<dbReference type="CDD" id="cd23949">
    <property type="entry name" value="Niban-like"/>
    <property type="match status" value="1"/>
</dbReference>
<feature type="compositionally biased region" description="Polar residues" evidence="2">
    <location>
        <begin position="731"/>
        <end position="742"/>
    </location>
</feature>